<evidence type="ECO:0000313" key="1">
    <source>
        <dbReference type="EMBL" id="AAY17045.1"/>
    </source>
</evidence>
<accession>Q4VDD9</accession>
<gene>
    <name evidence="1" type="primary">p-166-3</name>
</gene>
<proteinExistence type="evidence at transcript level"/>
<reference evidence="1" key="1">
    <citation type="journal article" date="2005" name="Plant Cell">
        <title>Antiquity of microRNAs and their targets in land plants.</title>
        <authorList>
            <person name="Axtell M.J."/>
            <person name="Bartel D.P."/>
        </authorList>
    </citation>
    <scope>NUCLEOTIDE SEQUENCE</scope>
</reference>
<organism evidence="1">
    <name type="scientific">Pinus resinosa</name>
    <name type="common">Red pine</name>
    <name type="synonym">Norway pine</name>
    <dbReference type="NCBI Taxonomy" id="54921"/>
    <lineage>
        <taxon>Eukaryota</taxon>
        <taxon>Viridiplantae</taxon>
        <taxon>Streptophyta</taxon>
        <taxon>Embryophyta</taxon>
        <taxon>Tracheophyta</taxon>
        <taxon>Spermatophyta</taxon>
        <taxon>Pinopsida</taxon>
        <taxon>Pinidae</taxon>
        <taxon>Conifers I</taxon>
        <taxon>Pinales</taxon>
        <taxon>Pinaceae</taxon>
        <taxon>Pinus</taxon>
        <taxon>Pinus subgen. Pinus</taxon>
    </lineage>
</organism>
<dbReference type="AlphaFoldDB" id="Q4VDD9"/>
<dbReference type="EMBL" id="AY974143">
    <property type="protein sequence ID" value="AAY17045.1"/>
    <property type="molecule type" value="mRNA"/>
</dbReference>
<protein>
    <submittedName>
        <fullName evidence="1">p-166-3_1</fullName>
    </submittedName>
</protein>
<feature type="non-terminal residue" evidence="1">
    <location>
        <position position="1"/>
    </location>
</feature>
<sequence length="59" mass="6356">QGIGTCIPPESQIYVRTCCQLGKAILADKIWANNPYFGGCFTGTATYSISVIRMSPTVI</sequence>
<name>Q4VDD9_PINRE</name>